<dbReference type="EMBL" id="SAYJ01000017">
    <property type="protein sequence ID" value="TXJ56236.1"/>
    <property type="molecule type" value="Genomic_DNA"/>
</dbReference>
<evidence type="ECO:0000313" key="4">
    <source>
        <dbReference type="Proteomes" id="UP000325013"/>
    </source>
</evidence>
<name>A0A5C8G2X4_9SPIR</name>
<dbReference type="Pfam" id="PF03235">
    <property type="entry name" value="GmrSD_N"/>
    <property type="match status" value="1"/>
</dbReference>
<sequence length="676" mass="80398">MIRGEDIQVLDDMFDSRKTFHIPVYQRNYDWKKEHCEKLLYDIENAVDRNAKEYFIGSFVLVKKEDDKKSFYIIDGQQRITTIVLLLLAILDYAENNNKPLQTSIEKLIFSDVKEHSGRLFLKQIQRDDEYLNKILDKKKIEKGTSNIVNNYLYFKEKLNNDGEYIAKLWKGLDLLKGIRITLEQEDEPQIIFESLNATGQSLKEADKIRNYILMYKNQNELYNNYWVKIEENCLQRLYEESVSTFIRYFLAIKNKEFSREAEVYNDFKKYLRNKDNEDVLKELLIYSELYNIILNENNQNVNKKIRTKLSNIKELKANIINPFIILLLNLKNDNKLTEDYLYDILHLIENYIIRRLICSKPSNTLNKICISLIKKTYLFFDNDKNKINFVEYIANALTEFKGSGEFPDDISVEKSILEKDIYKSVLGKFILTRLELFNSKEKIDIDEDITIEHIMPRTLSDEWKELIGNNYKDLYDKYIDTIGNLTLTGYNPELSNKILKDKVDLYRESKFKFLNKDLVDLKEWNENIIINRTNRLISELLKHYEYPQNTNKNASAIEEYSLDDNIDFSGMNIYSFEYKNNKYDVSSFSMFLNKILSLIYEEDSVKFTNIIFNDNYFKNKISNEEFYYNYGKALKTDAGFFINKDNDTNTKIKLLLKVLEKLNIELDEIILYLSK</sequence>
<proteinExistence type="predicted"/>
<protein>
    <submittedName>
        <fullName evidence="3">DUF262 domain-containing protein</fullName>
    </submittedName>
</protein>
<dbReference type="InterPro" id="IPR011089">
    <property type="entry name" value="GmrSD_C"/>
</dbReference>
<reference evidence="3 4" key="1">
    <citation type="journal article" date="1992" name="Lakartidningen">
        <title>[Penicillin V and not amoxicillin is the first choice preparation in acute otitis].</title>
        <authorList>
            <person name="Kamme C."/>
            <person name="Lundgren K."/>
            <person name="Prellner K."/>
        </authorList>
    </citation>
    <scope>NUCLEOTIDE SEQUENCE [LARGE SCALE GENOMIC DNA]</scope>
    <source>
        <strain evidence="3 4">PC2777IV</strain>
    </source>
</reference>
<accession>A0A5C8G2X4</accession>
<dbReference type="InterPro" id="IPR004919">
    <property type="entry name" value="GmrSD_N"/>
</dbReference>
<feature type="domain" description="GmrSD restriction endonucleases C-terminal" evidence="2">
    <location>
        <begin position="410"/>
        <end position="538"/>
    </location>
</feature>
<comment type="caution">
    <text evidence="3">The sequence shown here is derived from an EMBL/GenBank/DDBJ whole genome shotgun (WGS) entry which is preliminary data.</text>
</comment>
<dbReference type="OrthoDB" id="9798761at2"/>
<organism evidence="3 4">
    <name type="scientific">Brachyspira aalborgi</name>
    <dbReference type="NCBI Taxonomy" id="29522"/>
    <lineage>
        <taxon>Bacteria</taxon>
        <taxon>Pseudomonadati</taxon>
        <taxon>Spirochaetota</taxon>
        <taxon>Spirochaetia</taxon>
        <taxon>Brachyspirales</taxon>
        <taxon>Brachyspiraceae</taxon>
        <taxon>Brachyspira</taxon>
    </lineage>
</organism>
<dbReference type="RefSeq" id="WP_147529180.1">
    <property type="nucleotide sequence ID" value="NZ_SAYJ01000017.1"/>
</dbReference>
<evidence type="ECO:0000259" key="1">
    <source>
        <dbReference type="Pfam" id="PF03235"/>
    </source>
</evidence>
<dbReference type="Proteomes" id="UP000325013">
    <property type="component" value="Unassembled WGS sequence"/>
</dbReference>
<dbReference type="PANTHER" id="PTHR35149:SF2">
    <property type="entry name" value="DUF262 DOMAIN-CONTAINING PROTEIN"/>
    <property type="match status" value="1"/>
</dbReference>
<feature type="domain" description="GmrSD restriction endonucleases N-terminal" evidence="1">
    <location>
        <begin position="11"/>
        <end position="213"/>
    </location>
</feature>
<evidence type="ECO:0000259" key="2">
    <source>
        <dbReference type="Pfam" id="PF07510"/>
    </source>
</evidence>
<dbReference type="PANTHER" id="PTHR35149">
    <property type="entry name" value="SLL5132 PROTEIN"/>
    <property type="match status" value="1"/>
</dbReference>
<evidence type="ECO:0000313" key="3">
    <source>
        <dbReference type="EMBL" id="TXJ56236.1"/>
    </source>
</evidence>
<gene>
    <name evidence="3" type="ORF">EPJ67_08240</name>
</gene>
<dbReference type="AlphaFoldDB" id="A0A5C8G2X4"/>
<dbReference type="Pfam" id="PF07510">
    <property type="entry name" value="GmrSD_C"/>
    <property type="match status" value="1"/>
</dbReference>